<reference evidence="1" key="1">
    <citation type="journal article" date="2014" name="Int. J. Syst. Evol. Microbiol.">
        <title>Complete genome sequence of Corynebacterium casei LMG S-19264T (=DSM 44701T), isolated from a smear-ripened cheese.</title>
        <authorList>
            <consortium name="US DOE Joint Genome Institute (JGI-PGF)"/>
            <person name="Walter F."/>
            <person name="Albersmeier A."/>
            <person name="Kalinowski J."/>
            <person name="Ruckert C."/>
        </authorList>
    </citation>
    <scope>NUCLEOTIDE SEQUENCE</scope>
    <source>
        <strain evidence="1">CGMCC 1.16134</strain>
    </source>
</reference>
<proteinExistence type="predicted"/>
<keyword evidence="2" id="KW-1185">Reference proteome</keyword>
<dbReference type="Proteomes" id="UP000637643">
    <property type="component" value="Unassembled WGS sequence"/>
</dbReference>
<sequence>MLRIVDSIYRKWSQSGGNGSTAVCILKKKAFLFSKYEFRGVSWPPIPFYNQVVIKTK</sequence>
<dbReference type="AlphaFoldDB" id="A0A917BZ86"/>
<evidence type="ECO:0000313" key="1">
    <source>
        <dbReference type="EMBL" id="GGF61190.1"/>
    </source>
</evidence>
<protein>
    <submittedName>
        <fullName evidence="1">Uncharacterized protein</fullName>
    </submittedName>
</protein>
<comment type="caution">
    <text evidence="1">The sequence shown here is derived from an EMBL/GenBank/DDBJ whole genome shotgun (WGS) entry which is preliminary data.</text>
</comment>
<dbReference type="EMBL" id="BMKR01000001">
    <property type="protein sequence ID" value="GGF61190.1"/>
    <property type="molecule type" value="Genomic_DNA"/>
</dbReference>
<evidence type="ECO:0000313" key="2">
    <source>
        <dbReference type="Proteomes" id="UP000637643"/>
    </source>
</evidence>
<accession>A0A917BZ86</accession>
<name>A0A917BZ86_9BACL</name>
<gene>
    <name evidence="1" type="ORF">GCM10010912_03000</name>
</gene>
<organism evidence="1 2">
    <name type="scientific">Paenibacillus albidus</name>
    <dbReference type="NCBI Taxonomy" id="2041023"/>
    <lineage>
        <taxon>Bacteria</taxon>
        <taxon>Bacillati</taxon>
        <taxon>Bacillota</taxon>
        <taxon>Bacilli</taxon>
        <taxon>Bacillales</taxon>
        <taxon>Paenibacillaceae</taxon>
        <taxon>Paenibacillus</taxon>
    </lineage>
</organism>
<reference evidence="1" key="2">
    <citation type="submission" date="2020-09" db="EMBL/GenBank/DDBJ databases">
        <authorList>
            <person name="Sun Q."/>
            <person name="Zhou Y."/>
        </authorList>
    </citation>
    <scope>NUCLEOTIDE SEQUENCE</scope>
    <source>
        <strain evidence="1">CGMCC 1.16134</strain>
    </source>
</reference>